<feature type="domain" description="Cytochrome oxidase subunit I profile" evidence="9">
    <location>
        <begin position="34"/>
        <end position="553"/>
    </location>
</feature>
<evidence type="ECO:0000256" key="8">
    <source>
        <dbReference type="SAM" id="Phobius"/>
    </source>
</evidence>
<feature type="transmembrane region" description="Helical" evidence="8">
    <location>
        <begin position="224"/>
        <end position="250"/>
    </location>
</feature>
<accession>A0A1H3H6W6</accession>
<dbReference type="PROSITE" id="PS50855">
    <property type="entry name" value="COX1"/>
    <property type="match status" value="1"/>
</dbReference>
<evidence type="ECO:0000256" key="4">
    <source>
        <dbReference type="ARBA" id="ARBA00022982"/>
    </source>
</evidence>
<evidence type="ECO:0000256" key="5">
    <source>
        <dbReference type="ARBA" id="ARBA00022989"/>
    </source>
</evidence>
<dbReference type="PANTHER" id="PTHR10422">
    <property type="entry name" value="CYTOCHROME C OXIDASE SUBUNIT 1"/>
    <property type="match status" value="1"/>
</dbReference>
<feature type="transmembrane region" description="Helical" evidence="8">
    <location>
        <begin position="489"/>
        <end position="514"/>
    </location>
</feature>
<evidence type="ECO:0000256" key="7">
    <source>
        <dbReference type="RuleBase" id="RU000370"/>
    </source>
</evidence>
<feature type="transmembrane region" description="Helical" evidence="8">
    <location>
        <begin position="376"/>
        <end position="396"/>
    </location>
</feature>
<feature type="transmembrane region" description="Helical" evidence="8">
    <location>
        <begin position="448"/>
        <end position="469"/>
    </location>
</feature>
<dbReference type="Proteomes" id="UP000198647">
    <property type="component" value="Unassembled WGS sequence"/>
</dbReference>
<dbReference type="InterPro" id="IPR000883">
    <property type="entry name" value="Cyt_C_Oxase_1"/>
</dbReference>
<proteinExistence type="inferred from homology"/>
<evidence type="ECO:0000256" key="1">
    <source>
        <dbReference type="ARBA" id="ARBA00004141"/>
    </source>
</evidence>
<evidence type="ECO:0000313" key="10">
    <source>
        <dbReference type="EMBL" id="SDY11090.1"/>
    </source>
</evidence>
<feature type="transmembrane region" description="Helical" evidence="8">
    <location>
        <begin position="583"/>
        <end position="601"/>
    </location>
</feature>
<keyword evidence="11" id="KW-1185">Reference proteome</keyword>
<evidence type="ECO:0000256" key="3">
    <source>
        <dbReference type="ARBA" id="ARBA00022692"/>
    </source>
</evidence>
<reference evidence="10 11" key="1">
    <citation type="submission" date="2016-10" db="EMBL/GenBank/DDBJ databases">
        <authorList>
            <person name="Varghese N."/>
            <person name="Submissions S."/>
        </authorList>
    </citation>
    <scope>NUCLEOTIDE SEQUENCE [LARGE SCALE GENOMIC DNA]</scope>
    <source>
        <strain evidence="10 11">DSM 20748</strain>
    </source>
</reference>
<evidence type="ECO:0000259" key="9">
    <source>
        <dbReference type="PROSITE" id="PS50855"/>
    </source>
</evidence>
<feature type="transmembrane region" description="Helical" evidence="8">
    <location>
        <begin position="306"/>
        <end position="330"/>
    </location>
</feature>
<dbReference type="Gene3D" id="1.20.210.10">
    <property type="entry name" value="Cytochrome c oxidase-like, subunit I domain"/>
    <property type="match status" value="1"/>
</dbReference>
<dbReference type="Pfam" id="PF00115">
    <property type="entry name" value="COX1"/>
    <property type="match status" value="1"/>
</dbReference>
<gene>
    <name evidence="10" type="ORF">SAMN04488081_2081</name>
</gene>
<keyword evidence="4 7" id="KW-0249">Electron transport</keyword>
<feature type="transmembrane region" description="Helical" evidence="8">
    <location>
        <begin position="270"/>
        <end position="294"/>
    </location>
</feature>
<dbReference type="EMBL" id="FNOS01000005">
    <property type="protein sequence ID" value="SDY11090.1"/>
    <property type="molecule type" value="Genomic_DNA"/>
</dbReference>
<feature type="transmembrane region" description="Helical" evidence="8">
    <location>
        <begin position="106"/>
        <end position="126"/>
    </location>
</feature>
<keyword evidence="7" id="KW-0408">Iron</keyword>
<dbReference type="InterPro" id="IPR036927">
    <property type="entry name" value="Cyt_c_oxase-like_su1_sf"/>
</dbReference>
<feature type="transmembrane region" description="Helical" evidence="8">
    <location>
        <begin position="16"/>
        <end position="35"/>
    </location>
</feature>
<name>A0A1H3H6W6_9BACI</name>
<keyword evidence="2 7" id="KW-0679">Respiratory chain</keyword>
<comment type="similarity">
    <text evidence="7">Belongs to the heme-copper respiratory oxidase family.</text>
</comment>
<feature type="transmembrane region" description="Helical" evidence="8">
    <location>
        <begin position="416"/>
        <end position="436"/>
    </location>
</feature>
<comment type="caution">
    <text evidence="10">The sequence shown here is derived from an EMBL/GenBank/DDBJ whole genome shotgun (WGS) entry which is preliminary data.</text>
</comment>
<keyword evidence="5 8" id="KW-1133">Transmembrane helix</keyword>
<dbReference type="PANTHER" id="PTHR10422:SF44">
    <property type="entry name" value="CYTOCHROME C OXIDASE SUBUNIT 1"/>
    <property type="match status" value="1"/>
</dbReference>
<keyword evidence="7" id="KW-0479">Metal-binding</keyword>
<dbReference type="InterPro" id="IPR023616">
    <property type="entry name" value="Cyt_c_oxase-like_su1_dom"/>
</dbReference>
<keyword evidence="6 8" id="KW-0472">Membrane</keyword>
<dbReference type="RefSeq" id="WP_245698824.1">
    <property type="nucleotide sequence ID" value="NZ_FNOS01000005.1"/>
</dbReference>
<feature type="transmembrane region" description="Helical" evidence="8">
    <location>
        <begin position="186"/>
        <end position="212"/>
    </location>
</feature>
<feature type="transmembrane region" description="Helical" evidence="8">
    <location>
        <begin position="56"/>
        <end position="77"/>
    </location>
</feature>
<dbReference type="PROSITE" id="PS00077">
    <property type="entry name" value="COX1_CUB"/>
    <property type="match status" value="1"/>
</dbReference>
<feature type="transmembrane region" description="Helical" evidence="8">
    <location>
        <begin position="342"/>
        <end position="364"/>
    </location>
</feature>
<sequence length="641" mass="72930">MEFSFNGKSVFVPTDVIAGWLSVLIITPIVLYIIIKNRYWSTILDYTTTTNHRKIGTLYILFSMLFFLRAGVDALFMRTQLLTPENEFWVFQGEKYNELFTTHGTMMIFFVATPILIGLMNVAVPLQIGANDLAFPYLNLVGFYLFLTGGTIFFLAFFFNAAPNMGWTAYAPLSTDSYTPGPNNNFYIFGLQVSGLGTIFAAINMMATIIRLRAPGLTLSRMPLFPWATLITSFLILIAFPVLAIALLLLQFDRLYDATFFLGELGHPVYWQHLFWIFGHPEVYIIALPAFGIFSDIISNFSRKNVFGYTSMVISLTLIGLLALMVWVHHMFTVGLGAFSNTFFAITSMLIAVPTGIKVFNWLFTMRRGVISMKAPMMFALGFIPTFVMGGVTGVMLSSAAADMQFHDSYFVVAHLHYVIIGSTILAAFAAIYYWYPIMTGKILDDTLGKWHFWLFLIGFHLTFFLQHLAGLDGMPRRVYEYTQEDGVWSYNFISSIGAYLMAVSMLFFLWNIIKTHRSGAKAGDDPWDGRTLEWSVPSPPPEHPFERMPVIDRRDMFWWSKINNKPLPVAKNPRPSPIARRTFQPMFLAGSLFILSFGFIYGWVWVQILGGILSLSTFVIRAFSDERTEAYKREEEENEQ</sequence>
<evidence type="ECO:0000313" key="11">
    <source>
        <dbReference type="Proteomes" id="UP000198647"/>
    </source>
</evidence>
<dbReference type="InterPro" id="IPR023615">
    <property type="entry name" value="Cyt_c_Oxase_su1_BS"/>
</dbReference>
<comment type="subcellular location">
    <subcellularLocation>
        <location evidence="1">Membrane</location>
        <topology evidence="1">Multi-pass membrane protein</topology>
    </subcellularLocation>
</comment>
<evidence type="ECO:0000256" key="6">
    <source>
        <dbReference type="ARBA" id="ARBA00023136"/>
    </source>
</evidence>
<protein>
    <submittedName>
        <fullName evidence="10">Cytochrome c oxidase subunit 1</fullName>
    </submittedName>
</protein>
<organism evidence="10 11">
    <name type="scientific">Salimicrobium album</name>
    <dbReference type="NCBI Taxonomy" id="50717"/>
    <lineage>
        <taxon>Bacteria</taxon>
        <taxon>Bacillati</taxon>
        <taxon>Bacillota</taxon>
        <taxon>Bacilli</taxon>
        <taxon>Bacillales</taxon>
        <taxon>Bacillaceae</taxon>
        <taxon>Salimicrobium</taxon>
    </lineage>
</organism>
<keyword evidence="7" id="KW-0813">Transport</keyword>
<evidence type="ECO:0000256" key="2">
    <source>
        <dbReference type="ARBA" id="ARBA00022660"/>
    </source>
</evidence>
<dbReference type="SUPFAM" id="SSF81442">
    <property type="entry name" value="Cytochrome c oxidase subunit I-like"/>
    <property type="match status" value="1"/>
</dbReference>
<keyword evidence="3 7" id="KW-0812">Transmembrane</keyword>
<feature type="transmembrane region" description="Helical" evidence="8">
    <location>
        <begin position="138"/>
        <end position="159"/>
    </location>
</feature>
<keyword evidence="7" id="KW-0349">Heme</keyword>
<dbReference type="PRINTS" id="PR01165">
    <property type="entry name" value="CYCOXIDASEI"/>
</dbReference>